<comment type="caution">
    <text evidence="1">The sequence shown here is derived from an EMBL/GenBank/DDBJ whole genome shotgun (WGS) entry which is preliminary data.</text>
</comment>
<protein>
    <submittedName>
        <fullName evidence="1">Uncharacterized protein</fullName>
    </submittedName>
</protein>
<dbReference type="RefSeq" id="WP_184399982.1">
    <property type="nucleotide sequence ID" value="NZ_JACHDB010000003.1"/>
</dbReference>
<evidence type="ECO:0000313" key="2">
    <source>
        <dbReference type="Proteomes" id="UP000572635"/>
    </source>
</evidence>
<organism evidence="1 2">
    <name type="scientific">Nocardiopsis composta</name>
    <dbReference type="NCBI Taxonomy" id="157465"/>
    <lineage>
        <taxon>Bacteria</taxon>
        <taxon>Bacillati</taxon>
        <taxon>Actinomycetota</taxon>
        <taxon>Actinomycetes</taxon>
        <taxon>Streptosporangiales</taxon>
        <taxon>Nocardiopsidaceae</taxon>
        <taxon>Nocardiopsis</taxon>
    </lineage>
</organism>
<gene>
    <name evidence="1" type="ORF">HDA36_006491</name>
</gene>
<accession>A0A7W8QTK2</accession>
<sequence>MSGSALKVAAARRKLTRREAELADVVARARAAGVDEGVLGAWLIAAGLGAEDLPRT</sequence>
<proteinExistence type="predicted"/>
<dbReference type="Proteomes" id="UP000572635">
    <property type="component" value="Unassembled WGS sequence"/>
</dbReference>
<dbReference type="EMBL" id="JACHDB010000003">
    <property type="protein sequence ID" value="MBB5436327.1"/>
    <property type="molecule type" value="Genomic_DNA"/>
</dbReference>
<evidence type="ECO:0000313" key="1">
    <source>
        <dbReference type="EMBL" id="MBB5436327.1"/>
    </source>
</evidence>
<keyword evidence="2" id="KW-1185">Reference proteome</keyword>
<reference evidence="1 2" key="1">
    <citation type="submission" date="2020-08" db="EMBL/GenBank/DDBJ databases">
        <title>Sequencing the genomes of 1000 actinobacteria strains.</title>
        <authorList>
            <person name="Klenk H.-P."/>
        </authorList>
    </citation>
    <scope>NUCLEOTIDE SEQUENCE [LARGE SCALE GENOMIC DNA]</scope>
    <source>
        <strain evidence="1 2">DSM 44551</strain>
    </source>
</reference>
<dbReference type="AlphaFoldDB" id="A0A7W8QTK2"/>
<name>A0A7W8QTK2_9ACTN</name>